<gene>
    <name evidence="2" type="ORF">AVEN_197710_1</name>
</gene>
<sequence length="118" mass="12880">MPNSADIRLSESSNSTADVPAVAIKTPAFWSDRTKFWLAQLESQFALGNISGDSTKFHCVIEALNSDDITCVSDLVLYPPQTDSYNSLKIRLIAQNVDSESVRLKKLLSGMELGEKGA</sequence>
<comment type="caution">
    <text evidence="2">The sequence shown here is derived from an EMBL/GenBank/DDBJ whole genome shotgun (WGS) entry which is preliminary data.</text>
</comment>
<dbReference type="AlphaFoldDB" id="A0A4Y2CN38"/>
<evidence type="ECO:0000313" key="2">
    <source>
        <dbReference type="EMBL" id="GBM05147.1"/>
    </source>
</evidence>
<proteinExistence type="predicted"/>
<evidence type="ECO:0000259" key="1">
    <source>
        <dbReference type="Pfam" id="PF23055"/>
    </source>
</evidence>
<dbReference type="Pfam" id="PF23055">
    <property type="entry name" value="DUF7041"/>
    <property type="match status" value="1"/>
</dbReference>
<protein>
    <recommendedName>
        <fullName evidence="1">DUF7041 domain-containing protein</fullName>
    </recommendedName>
</protein>
<dbReference type="PANTHER" id="PTHR33327:SF3">
    <property type="entry name" value="RNA-DIRECTED DNA POLYMERASE"/>
    <property type="match status" value="1"/>
</dbReference>
<dbReference type="PANTHER" id="PTHR33327">
    <property type="entry name" value="ENDONUCLEASE"/>
    <property type="match status" value="1"/>
</dbReference>
<dbReference type="OrthoDB" id="6260718at2759"/>
<feature type="domain" description="DUF7041" evidence="1">
    <location>
        <begin position="27"/>
        <end position="108"/>
    </location>
</feature>
<evidence type="ECO:0000313" key="3">
    <source>
        <dbReference type="Proteomes" id="UP000499080"/>
    </source>
</evidence>
<dbReference type="EMBL" id="BGPR01000212">
    <property type="protein sequence ID" value="GBM05147.1"/>
    <property type="molecule type" value="Genomic_DNA"/>
</dbReference>
<dbReference type="InterPro" id="IPR055469">
    <property type="entry name" value="DUF7041"/>
</dbReference>
<reference evidence="2 3" key="1">
    <citation type="journal article" date="2019" name="Sci. Rep.">
        <title>Orb-weaving spider Araneus ventricosus genome elucidates the spidroin gene catalogue.</title>
        <authorList>
            <person name="Kono N."/>
            <person name="Nakamura H."/>
            <person name="Ohtoshi R."/>
            <person name="Moran D.A.P."/>
            <person name="Shinohara A."/>
            <person name="Yoshida Y."/>
            <person name="Fujiwara M."/>
            <person name="Mori M."/>
            <person name="Tomita M."/>
            <person name="Arakawa K."/>
        </authorList>
    </citation>
    <scope>NUCLEOTIDE SEQUENCE [LARGE SCALE GENOMIC DNA]</scope>
</reference>
<keyword evidence="3" id="KW-1185">Reference proteome</keyword>
<accession>A0A4Y2CN38</accession>
<dbReference type="Proteomes" id="UP000499080">
    <property type="component" value="Unassembled WGS sequence"/>
</dbReference>
<name>A0A4Y2CN38_ARAVE</name>
<organism evidence="2 3">
    <name type="scientific">Araneus ventricosus</name>
    <name type="common">Orbweaver spider</name>
    <name type="synonym">Epeira ventricosa</name>
    <dbReference type="NCBI Taxonomy" id="182803"/>
    <lineage>
        <taxon>Eukaryota</taxon>
        <taxon>Metazoa</taxon>
        <taxon>Ecdysozoa</taxon>
        <taxon>Arthropoda</taxon>
        <taxon>Chelicerata</taxon>
        <taxon>Arachnida</taxon>
        <taxon>Araneae</taxon>
        <taxon>Araneomorphae</taxon>
        <taxon>Entelegynae</taxon>
        <taxon>Araneoidea</taxon>
        <taxon>Araneidae</taxon>
        <taxon>Araneus</taxon>
    </lineage>
</organism>